<keyword evidence="1" id="KW-1133">Transmembrane helix</keyword>
<feature type="transmembrane region" description="Helical" evidence="1">
    <location>
        <begin position="41"/>
        <end position="65"/>
    </location>
</feature>
<dbReference type="InterPro" id="IPR046529">
    <property type="entry name" value="DUF6594"/>
</dbReference>
<dbReference type="AlphaFoldDB" id="A0A423WQK5"/>
<proteinExistence type="predicted"/>
<dbReference type="EMBL" id="LKEA01000012">
    <property type="protein sequence ID" value="ROW05707.1"/>
    <property type="molecule type" value="Genomic_DNA"/>
</dbReference>
<name>A0A423WQK5_9PEZI</name>
<keyword evidence="1" id="KW-0472">Membrane</keyword>
<protein>
    <recommendedName>
        <fullName evidence="2">DUF6594 domain-containing protein</fullName>
    </recommendedName>
</protein>
<feature type="transmembrane region" description="Helical" evidence="1">
    <location>
        <begin position="71"/>
        <end position="89"/>
    </location>
</feature>
<keyword evidence="1" id="KW-0812">Transmembrane</keyword>
<dbReference type="Proteomes" id="UP000283895">
    <property type="component" value="Unassembled WGS sequence"/>
</dbReference>
<dbReference type="OrthoDB" id="3533814at2759"/>
<feature type="domain" description="DUF6594" evidence="2">
    <location>
        <begin position="18"/>
        <end position="108"/>
    </location>
</feature>
<keyword evidence="4" id="KW-1185">Reference proteome</keyword>
<reference evidence="3 4" key="1">
    <citation type="submission" date="2015-09" db="EMBL/GenBank/DDBJ databases">
        <title>Host preference determinants of Valsa canker pathogens revealed by comparative genomics.</title>
        <authorList>
            <person name="Yin Z."/>
            <person name="Huang L."/>
        </authorList>
    </citation>
    <scope>NUCLEOTIDE SEQUENCE [LARGE SCALE GENOMIC DNA]</scope>
    <source>
        <strain evidence="3 4">03-1</strain>
    </source>
</reference>
<evidence type="ECO:0000256" key="1">
    <source>
        <dbReference type="SAM" id="Phobius"/>
    </source>
</evidence>
<comment type="caution">
    <text evidence="3">The sequence shown here is derived from an EMBL/GenBank/DDBJ whole genome shotgun (WGS) entry which is preliminary data.</text>
</comment>
<feature type="transmembrane region" description="Helical" evidence="1">
    <location>
        <begin position="96"/>
        <end position="112"/>
    </location>
</feature>
<evidence type="ECO:0000313" key="4">
    <source>
        <dbReference type="Proteomes" id="UP000283895"/>
    </source>
</evidence>
<gene>
    <name evidence="3" type="ORF">VMCG_05216</name>
</gene>
<evidence type="ECO:0000313" key="3">
    <source>
        <dbReference type="EMBL" id="ROW05707.1"/>
    </source>
</evidence>
<sequence length="113" mass="12365">MSRLEYVATAFLSYLYKGNTMSKVSRDPNVHLFPRSSTNHVACVIVTPLITMMLMMPVIVCNYVVDVPARLAIITLATSLFITSLSLLTNARTVDVAVAGATYATVLVVFIQH</sequence>
<dbReference type="STRING" id="356882.A0A423WQK5"/>
<dbReference type="Pfam" id="PF20237">
    <property type="entry name" value="DUF6594"/>
    <property type="match status" value="1"/>
</dbReference>
<organism evidence="3 4">
    <name type="scientific">Cytospora schulzeri</name>
    <dbReference type="NCBI Taxonomy" id="448051"/>
    <lineage>
        <taxon>Eukaryota</taxon>
        <taxon>Fungi</taxon>
        <taxon>Dikarya</taxon>
        <taxon>Ascomycota</taxon>
        <taxon>Pezizomycotina</taxon>
        <taxon>Sordariomycetes</taxon>
        <taxon>Sordariomycetidae</taxon>
        <taxon>Diaporthales</taxon>
        <taxon>Cytosporaceae</taxon>
        <taxon>Cytospora</taxon>
    </lineage>
</organism>
<evidence type="ECO:0000259" key="2">
    <source>
        <dbReference type="Pfam" id="PF20237"/>
    </source>
</evidence>
<accession>A0A423WQK5</accession>